<dbReference type="AlphaFoldDB" id="A0A3P8VE34"/>
<dbReference type="InterPro" id="IPR001841">
    <property type="entry name" value="Znf_RING"/>
</dbReference>
<dbReference type="InterPro" id="IPR050952">
    <property type="entry name" value="TRIM-NHL_E3_ligases"/>
</dbReference>
<dbReference type="InterPro" id="IPR017907">
    <property type="entry name" value="Znf_RING_CS"/>
</dbReference>
<reference evidence="17 18" key="1">
    <citation type="journal article" date="2014" name="Nat. Genet.">
        <title>Whole-genome sequence of a flatfish provides insights into ZW sex chromosome evolution and adaptation to a benthic lifestyle.</title>
        <authorList>
            <person name="Chen S."/>
            <person name="Zhang G."/>
            <person name="Shao C."/>
            <person name="Huang Q."/>
            <person name="Liu G."/>
            <person name="Zhang P."/>
            <person name="Song W."/>
            <person name="An N."/>
            <person name="Chalopin D."/>
            <person name="Volff J.N."/>
            <person name="Hong Y."/>
            <person name="Li Q."/>
            <person name="Sha Z."/>
            <person name="Zhou H."/>
            <person name="Xie M."/>
            <person name="Yu Q."/>
            <person name="Liu Y."/>
            <person name="Xiang H."/>
            <person name="Wang N."/>
            <person name="Wu K."/>
            <person name="Yang C."/>
            <person name="Zhou Q."/>
            <person name="Liao X."/>
            <person name="Yang L."/>
            <person name="Hu Q."/>
            <person name="Zhang J."/>
            <person name="Meng L."/>
            <person name="Jin L."/>
            <person name="Tian Y."/>
            <person name="Lian J."/>
            <person name="Yang J."/>
            <person name="Miao G."/>
            <person name="Liu S."/>
            <person name="Liang Z."/>
            <person name="Yan F."/>
            <person name="Li Y."/>
            <person name="Sun B."/>
            <person name="Zhang H."/>
            <person name="Zhang J."/>
            <person name="Zhu Y."/>
            <person name="Du M."/>
            <person name="Zhao Y."/>
            <person name="Schartl M."/>
            <person name="Tang Q."/>
            <person name="Wang J."/>
        </authorList>
    </citation>
    <scope>NUCLEOTIDE SEQUENCE</scope>
</reference>
<keyword evidence="7" id="KW-0677">Repeat</keyword>
<keyword evidence="18" id="KW-1185">Reference proteome</keyword>
<dbReference type="CDD" id="cd16768">
    <property type="entry name" value="RING-HC_TRIM3"/>
    <property type="match status" value="1"/>
</dbReference>
<evidence type="ECO:0000256" key="4">
    <source>
        <dbReference type="ARBA" id="ARBA00022553"/>
    </source>
</evidence>
<dbReference type="SMART" id="SM00336">
    <property type="entry name" value="BBOX"/>
    <property type="match status" value="1"/>
</dbReference>
<dbReference type="GO" id="GO:0008270">
    <property type="term" value="F:zinc ion binding"/>
    <property type="evidence" value="ECO:0007669"/>
    <property type="project" value="UniProtKB-KW"/>
</dbReference>
<dbReference type="Pfam" id="PF01436">
    <property type="entry name" value="NHL"/>
    <property type="match status" value="6"/>
</dbReference>
<evidence type="ECO:0000256" key="12">
    <source>
        <dbReference type="PROSITE-ProRule" id="PRU00087"/>
    </source>
</evidence>
<dbReference type="SUPFAM" id="SSF81296">
    <property type="entry name" value="E set domains"/>
    <property type="match status" value="1"/>
</dbReference>
<evidence type="ECO:0000256" key="14">
    <source>
        <dbReference type="SAM" id="MobiDB-lite"/>
    </source>
</evidence>
<dbReference type="FunFam" id="3.30.40.10:FF:000032">
    <property type="entry name" value="Tripartite motif containing 2"/>
    <property type="match status" value="1"/>
</dbReference>
<evidence type="ECO:0000259" key="15">
    <source>
        <dbReference type="PROSITE" id="PS50089"/>
    </source>
</evidence>
<evidence type="ECO:0000256" key="10">
    <source>
        <dbReference type="ARBA" id="ARBA00022833"/>
    </source>
</evidence>
<dbReference type="InterPro" id="IPR013083">
    <property type="entry name" value="Znf_RING/FYVE/PHD"/>
</dbReference>
<evidence type="ECO:0000256" key="6">
    <source>
        <dbReference type="ARBA" id="ARBA00022723"/>
    </source>
</evidence>
<dbReference type="Gene3D" id="2.60.40.10">
    <property type="entry name" value="Immunoglobulins"/>
    <property type="match status" value="1"/>
</dbReference>
<evidence type="ECO:0000313" key="18">
    <source>
        <dbReference type="Proteomes" id="UP000265120"/>
    </source>
</evidence>
<dbReference type="Gene3D" id="2.120.10.30">
    <property type="entry name" value="TolB, C-terminal domain"/>
    <property type="match status" value="2"/>
</dbReference>
<dbReference type="GO" id="GO:0000209">
    <property type="term" value="P:protein polyubiquitination"/>
    <property type="evidence" value="ECO:0007669"/>
    <property type="project" value="TreeGrafter"/>
</dbReference>
<dbReference type="GO" id="GO:0007399">
    <property type="term" value="P:nervous system development"/>
    <property type="evidence" value="ECO:0007669"/>
    <property type="project" value="UniProtKB-ARBA"/>
</dbReference>
<dbReference type="CDD" id="cd14960">
    <property type="entry name" value="NHL_TRIM2_like"/>
    <property type="match status" value="1"/>
</dbReference>
<dbReference type="InterPro" id="IPR011042">
    <property type="entry name" value="6-blade_b-propeller_TolB-like"/>
</dbReference>
<evidence type="ECO:0000256" key="7">
    <source>
        <dbReference type="ARBA" id="ARBA00022737"/>
    </source>
</evidence>
<feature type="repeat" description="NHL" evidence="13">
    <location>
        <begin position="705"/>
        <end position="748"/>
    </location>
</feature>
<feature type="repeat" description="NHL" evidence="13">
    <location>
        <begin position="569"/>
        <end position="610"/>
    </location>
</feature>
<evidence type="ECO:0000256" key="3">
    <source>
        <dbReference type="ARBA" id="ARBA00012483"/>
    </source>
</evidence>
<keyword evidence="9" id="KW-0833">Ubl conjugation pathway</keyword>
<dbReference type="InterPro" id="IPR001258">
    <property type="entry name" value="NHL_repeat"/>
</dbReference>
<dbReference type="Pfam" id="PF00643">
    <property type="entry name" value="zf-B_box"/>
    <property type="match status" value="1"/>
</dbReference>
<reference evidence="17" key="2">
    <citation type="submission" date="2025-08" db="UniProtKB">
        <authorList>
            <consortium name="Ensembl"/>
        </authorList>
    </citation>
    <scope>IDENTIFICATION</scope>
</reference>
<evidence type="ECO:0000256" key="1">
    <source>
        <dbReference type="ARBA" id="ARBA00000900"/>
    </source>
</evidence>
<evidence type="ECO:0000256" key="8">
    <source>
        <dbReference type="ARBA" id="ARBA00022771"/>
    </source>
</evidence>
<comment type="catalytic activity">
    <reaction evidence="1">
        <text>S-ubiquitinyl-[E2 ubiquitin-conjugating enzyme]-L-cysteine + [acceptor protein]-L-lysine = [E2 ubiquitin-conjugating enzyme]-L-cysteine + N(6)-ubiquitinyl-[acceptor protein]-L-lysine.</text>
        <dbReference type="EC" id="2.3.2.27"/>
    </reaction>
</comment>
<feature type="repeat" description="NHL" evidence="13">
    <location>
        <begin position="525"/>
        <end position="568"/>
    </location>
</feature>
<dbReference type="InterPro" id="IPR057750">
    <property type="entry name" value="TRIM2/3_C"/>
</dbReference>
<dbReference type="Pfam" id="PF00630">
    <property type="entry name" value="Filamin"/>
    <property type="match status" value="1"/>
</dbReference>
<dbReference type="SUPFAM" id="SSF57850">
    <property type="entry name" value="RING/U-box"/>
    <property type="match status" value="1"/>
</dbReference>
<proteinExistence type="inferred from homology"/>
<dbReference type="PANTHER" id="PTHR24104">
    <property type="entry name" value="E3 UBIQUITIN-PROTEIN LIGASE NHLRC1-RELATED"/>
    <property type="match status" value="1"/>
</dbReference>
<feature type="domain" description="B box-type" evidence="16">
    <location>
        <begin position="116"/>
        <end position="157"/>
    </location>
</feature>
<dbReference type="Ensembl" id="ENSCSET00000011616.1">
    <property type="protein sequence ID" value="ENSCSEP00000011476.1"/>
    <property type="gene ID" value="ENSCSEG00000007337.1"/>
</dbReference>
<accession>A0A3P8VE34</accession>
<keyword evidence="5" id="KW-0808">Transferase</keyword>
<dbReference type="PANTHER" id="PTHR24104:SF21">
    <property type="entry name" value="TRIPARTITE MOTIF-CONTAINING PROTEIN 3"/>
    <property type="match status" value="1"/>
</dbReference>
<feature type="domain" description="RING-type" evidence="15">
    <location>
        <begin position="25"/>
        <end position="66"/>
    </location>
</feature>
<dbReference type="SUPFAM" id="SSF57845">
    <property type="entry name" value="B-box zinc-binding domain"/>
    <property type="match status" value="1"/>
</dbReference>
<dbReference type="PROSITE" id="PS50194">
    <property type="entry name" value="FILAMIN_REPEAT"/>
    <property type="match status" value="1"/>
</dbReference>
<dbReference type="SMART" id="SM00502">
    <property type="entry name" value="BBC"/>
    <property type="match status" value="1"/>
</dbReference>
<keyword evidence="6" id="KW-0479">Metal-binding</keyword>
<dbReference type="EC" id="2.3.2.27" evidence="3"/>
<evidence type="ECO:0000256" key="11">
    <source>
        <dbReference type="PROSITE-ProRule" id="PRU00024"/>
    </source>
</evidence>
<dbReference type="GO" id="GO:0061630">
    <property type="term" value="F:ubiquitin protein ligase activity"/>
    <property type="evidence" value="ECO:0007669"/>
    <property type="project" value="UniProtKB-EC"/>
</dbReference>
<dbReference type="PROSITE" id="PS50089">
    <property type="entry name" value="ZF_RING_2"/>
    <property type="match status" value="1"/>
</dbReference>
<dbReference type="InterPro" id="IPR000315">
    <property type="entry name" value="Znf_B-box"/>
</dbReference>
<dbReference type="FunFam" id="2.120.10.30:FF:000004">
    <property type="entry name" value="Tripartite motif containing 2"/>
    <property type="match status" value="1"/>
</dbReference>
<feature type="repeat" description="NHL" evidence="13">
    <location>
        <begin position="614"/>
        <end position="657"/>
    </location>
</feature>
<reference evidence="17" key="3">
    <citation type="submission" date="2025-09" db="UniProtKB">
        <authorList>
            <consortium name="Ensembl"/>
        </authorList>
    </citation>
    <scope>IDENTIFICATION</scope>
</reference>
<dbReference type="FunFam" id="2.120.10.30:FF:000007">
    <property type="entry name" value="Putative tripartite motif-containing protein 2"/>
    <property type="match status" value="1"/>
</dbReference>
<evidence type="ECO:0000259" key="16">
    <source>
        <dbReference type="PROSITE" id="PS50119"/>
    </source>
</evidence>
<dbReference type="CDD" id="cd20482">
    <property type="entry name" value="CC_brat-like"/>
    <property type="match status" value="1"/>
</dbReference>
<evidence type="ECO:0000256" key="9">
    <source>
        <dbReference type="ARBA" id="ARBA00022786"/>
    </source>
</evidence>
<evidence type="ECO:0000256" key="2">
    <source>
        <dbReference type="ARBA" id="ARBA00008518"/>
    </source>
</evidence>
<name>A0A3P8VE34_CYNSE</name>
<dbReference type="PROSITE" id="PS51125">
    <property type="entry name" value="NHL"/>
    <property type="match status" value="6"/>
</dbReference>
<dbReference type="Proteomes" id="UP000265120">
    <property type="component" value="Chromosome 4"/>
</dbReference>
<dbReference type="PROSITE" id="PS50119">
    <property type="entry name" value="ZF_BBOX"/>
    <property type="match status" value="1"/>
</dbReference>
<dbReference type="InterPro" id="IPR001298">
    <property type="entry name" value="Filamin/ABP280_rpt"/>
</dbReference>
<dbReference type="GO" id="GO:0043161">
    <property type="term" value="P:proteasome-mediated ubiquitin-dependent protein catabolic process"/>
    <property type="evidence" value="ECO:0007669"/>
    <property type="project" value="TreeGrafter"/>
</dbReference>
<keyword evidence="8 11" id="KW-0863">Zinc-finger</keyword>
<dbReference type="SUPFAM" id="SSF101898">
    <property type="entry name" value="NHL repeat"/>
    <property type="match status" value="1"/>
</dbReference>
<dbReference type="Gene3D" id="3.30.40.10">
    <property type="entry name" value="Zinc/RING finger domain, C3HC4 (zinc finger)"/>
    <property type="match status" value="1"/>
</dbReference>
<dbReference type="FunFam" id="3.30.160.60:FF:000154">
    <property type="entry name" value="Tripartite motif-containing protein 2"/>
    <property type="match status" value="1"/>
</dbReference>
<feature type="repeat" description="NHL" evidence="13">
    <location>
        <begin position="480"/>
        <end position="521"/>
    </location>
</feature>
<dbReference type="InterPro" id="IPR017868">
    <property type="entry name" value="Filamin/ABP280_repeat-like"/>
</dbReference>
<dbReference type="InterPro" id="IPR013783">
    <property type="entry name" value="Ig-like_fold"/>
</dbReference>
<comment type="similarity">
    <text evidence="2">Belongs to the TRIM/RBCC family.</text>
</comment>
<dbReference type="SMART" id="SM00557">
    <property type="entry name" value="IG_FLMN"/>
    <property type="match status" value="1"/>
</dbReference>
<feature type="repeat" description="NHL" evidence="13">
    <location>
        <begin position="661"/>
        <end position="704"/>
    </location>
</feature>
<dbReference type="InterPro" id="IPR003649">
    <property type="entry name" value="Bbox_C"/>
</dbReference>
<evidence type="ECO:0000256" key="5">
    <source>
        <dbReference type="ARBA" id="ARBA00022679"/>
    </source>
</evidence>
<keyword evidence="10" id="KW-0862">Zinc</keyword>
<evidence type="ECO:0000313" key="17">
    <source>
        <dbReference type="Ensembl" id="ENSCSEP00000011476.1"/>
    </source>
</evidence>
<protein>
    <recommendedName>
        <fullName evidence="3">RING-type E3 ubiquitin transferase</fullName>
        <ecNumber evidence="3">2.3.2.27</ecNumber>
    </recommendedName>
</protein>
<dbReference type="SMART" id="SM00184">
    <property type="entry name" value="RING"/>
    <property type="match status" value="1"/>
</dbReference>
<organism evidence="17 18">
    <name type="scientific">Cynoglossus semilaevis</name>
    <name type="common">Tongue sole</name>
    <dbReference type="NCBI Taxonomy" id="244447"/>
    <lineage>
        <taxon>Eukaryota</taxon>
        <taxon>Metazoa</taxon>
        <taxon>Chordata</taxon>
        <taxon>Craniata</taxon>
        <taxon>Vertebrata</taxon>
        <taxon>Euteleostomi</taxon>
        <taxon>Actinopterygii</taxon>
        <taxon>Neopterygii</taxon>
        <taxon>Teleostei</taxon>
        <taxon>Neoteleostei</taxon>
        <taxon>Acanthomorphata</taxon>
        <taxon>Carangaria</taxon>
        <taxon>Pleuronectiformes</taxon>
        <taxon>Pleuronectoidei</taxon>
        <taxon>Cynoglossidae</taxon>
        <taxon>Cynoglossinae</taxon>
        <taxon>Cynoglossus</taxon>
    </lineage>
</organism>
<dbReference type="PROSITE" id="PS00518">
    <property type="entry name" value="ZF_RING_1"/>
    <property type="match status" value="1"/>
</dbReference>
<evidence type="ECO:0000256" key="13">
    <source>
        <dbReference type="PROSITE-ProRule" id="PRU00504"/>
    </source>
</evidence>
<feature type="region of interest" description="Disordered" evidence="14">
    <location>
        <begin position="431"/>
        <end position="467"/>
    </location>
</feature>
<dbReference type="OMA" id="HPCGVAC"/>
<keyword evidence="4" id="KW-0597">Phosphoprotein</keyword>
<dbReference type="InterPro" id="IPR014756">
    <property type="entry name" value="Ig_E-set"/>
</dbReference>
<dbReference type="Pfam" id="PF13445">
    <property type="entry name" value="zf-RING_UBOX"/>
    <property type="match status" value="1"/>
</dbReference>
<dbReference type="InterPro" id="IPR027370">
    <property type="entry name" value="Znf-RING_euk"/>
</dbReference>
<dbReference type="Gene3D" id="3.30.160.60">
    <property type="entry name" value="Classic Zinc Finger"/>
    <property type="match status" value="1"/>
</dbReference>
<dbReference type="GeneTree" id="ENSGT00940000158173"/>
<sequence length="749" mass="82193">MSVTMAKRETSSPVVRQIDKQFLVCSICLDRYHNPKVLPCLHTFCEKCLQNYIPPQSLTLSCPVCRQTSILPEKGVAALQNNFFITNLMEVLQRDPECSRPEACNVLESASAATGCQPLSCPNHEGKVMEFYCESCETAMCLECTEGEHREHVTVPLRDVLEQHKLALKNQLDTVRNRLPQLTAAIGHVNEISKQLSERKNEAVTEISSTFDELEKALHQRKTALITEVENICSNKQKVLQAQLTSLLQGKENIQSSCNFTEQALSHGSATEVLLVQKQMGERVSALARHSFPEHPHENGHLECQVETDGLRRSIQNLGVLITTGAVGHTSVATGEGLRHALVGQHTTITVTTKDKDGELVKSGNAALRAEIMSADGACVEAEVVDNKNGTYEVGYTIRTEGEYTFSLLLYEQPVRGSPFRLRAVKPSDVLQSPEDVKRRVKSPSGGGGHVRQKAVRRPSSMYSTTKKKENPIEDELIYRVGTRGRDKGEFTNLQGISTSSNGRIVVADSNNQCIQVFSNDGQFKMRFGVRGRSPGQLQRPTGVTVDMNGDIIVADYDNRWISIFSSDGKFKSKIGAGRLMGPKGVAVDKNGHIITVDNKACCVFVFQSNGKLVTKFGARGTSDRHFAGPHFVAVNNKNEIVVTDFHNHSVKVYNADGEFLFKFGSHGEGNGQFNAPTGVAVDTNGNIIVADWGNSRIQVFDSSGSFLSYINTSADPLYGPQGLALTSDGHVAVADSGNHCFKVYRYLQ</sequence>
<feature type="repeat" description="Filamin" evidence="12">
    <location>
        <begin position="333"/>
        <end position="424"/>
    </location>
</feature>